<dbReference type="Gene3D" id="3.30.450.20">
    <property type="entry name" value="PAS domain"/>
    <property type="match status" value="1"/>
</dbReference>
<gene>
    <name evidence="8" type="ORF">GCM10010969_13350</name>
</gene>
<reference evidence="9" key="1">
    <citation type="journal article" date="2019" name="Int. J. Syst. Evol. Microbiol.">
        <title>The Global Catalogue of Microorganisms (GCM) 10K type strain sequencing project: providing services to taxonomists for standard genome sequencing and annotation.</title>
        <authorList>
            <consortium name="The Broad Institute Genomics Platform"/>
            <consortium name="The Broad Institute Genome Sequencing Center for Infectious Disease"/>
            <person name="Wu L."/>
            <person name="Ma J."/>
        </authorList>
    </citation>
    <scope>NUCLEOTIDE SEQUENCE [LARGE SCALE GENOMIC DNA]</scope>
    <source>
        <strain evidence="9">CGMCC 1.6964</strain>
    </source>
</reference>
<dbReference type="RefSeq" id="WP_018975649.1">
    <property type="nucleotide sequence ID" value="NZ_BMLN01000003.1"/>
</dbReference>
<dbReference type="SMART" id="SM00267">
    <property type="entry name" value="GGDEF"/>
    <property type="match status" value="1"/>
</dbReference>
<dbReference type="PANTHER" id="PTHR45138:SF9">
    <property type="entry name" value="DIGUANYLATE CYCLASE DGCM-RELATED"/>
    <property type="match status" value="1"/>
</dbReference>
<organism evidence="8 9">
    <name type="scientific">Saccharibacillus kuerlensis</name>
    <dbReference type="NCBI Taxonomy" id="459527"/>
    <lineage>
        <taxon>Bacteria</taxon>
        <taxon>Bacillati</taxon>
        <taxon>Bacillota</taxon>
        <taxon>Bacilli</taxon>
        <taxon>Bacillales</taxon>
        <taxon>Paenibacillaceae</taxon>
        <taxon>Saccharibacillus</taxon>
    </lineage>
</organism>
<dbReference type="Pfam" id="PF02743">
    <property type="entry name" value="dCache_1"/>
    <property type="match status" value="1"/>
</dbReference>
<dbReference type="Proteomes" id="UP000606653">
    <property type="component" value="Unassembled WGS sequence"/>
</dbReference>
<evidence type="ECO:0000256" key="3">
    <source>
        <dbReference type="ARBA" id="ARBA00022692"/>
    </source>
</evidence>
<comment type="subcellular location">
    <subcellularLocation>
        <location evidence="1">Cell membrane</location>
        <topology evidence="1">Multi-pass membrane protein</topology>
    </subcellularLocation>
</comment>
<dbReference type="PANTHER" id="PTHR45138">
    <property type="entry name" value="REGULATORY COMPONENTS OF SENSORY TRANSDUCTION SYSTEM"/>
    <property type="match status" value="1"/>
</dbReference>
<dbReference type="SUPFAM" id="SSF103190">
    <property type="entry name" value="Sensory domain-like"/>
    <property type="match status" value="1"/>
</dbReference>
<dbReference type="EMBL" id="BMLN01000003">
    <property type="protein sequence ID" value="GGN96371.1"/>
    <property type="molecule type" value="Genomic_DNA"/>
</dbReference>
<feature type="transmembrane region" description="Helical" evidence="6">
    <location>
        <begin position="12"/>
        <end position="38"/>
    </location>
</feature>
<evidence type="ECO:0000259" key="7">
    <source>
        <dbReference type="PROSITE" id="PS50887"/>
    </source>
</evidence>
<keyword evidence="5 6" id="KW-0472">Membrane</keyword>
<evidence type="ECO:0000256" key="4">
    <source>
        <dbReference type="ARBA" id="ARBA00022989"/>
    </source>
</evidence>
<dbReference type="CDD" id="cd12912">
    <property type="entry name" value="PDC2_MCP_like"/>
    <property type="match status" value="1"/>
</dbReference>
<feature type="domain" description="GGDEF" evidence="7">
    <location>
        <begin position="397"/>
        <end position="526"/>
    </location>
</feature>
<dbReference type="InterPro" id="IPR029787">
    <property type="entry name" value="Nucleotide_cyclase"/>
</dbReference>
<dbReference type="InterPro" id="IPR043128">
    <property type="entry name" value="Rev_trsase/Diguanyl_cyclase"/>
</dbReference>
<keyword evidence="9" id="KW-1185">Reference proteome</keyword>
<evidence type="ECO:0000256" key="2">
    <source>
        <dbReference type="ARBA" id="ARBA00022475"/>
    </source>
</evidence>
<evidence type="ECO:0000256" key="1">
    <source>
        <dbReference type="ARBA" id="ARBA00004651"/>
    </source>
</evidence>
<keyword evidence="3 6" id="KW-0812">Transmembrane</keyword>
<accession>A0ABQ2KZU0</accession>
<keyword evidence="4 6" id="KW-1133">Transmembrane helix</keyword>
<dbReference type="InterPro" id="IPR050469">
    <property type="entry name" value="Diguanylate_Cyclase"/>
</dbReference>
<evidence type="ECO:0000256" key="6">
    <source>
        <dbReference type="SAM" id="Phobius"/>
    </source>
</evidence>
<name>A0ABQ2KZU0_9BACL</name>
<dbReference type="SUPFAM" id="SSF55073">
    <property type="entry name" value="Nucleotide cyclase"/>
    <property type="match status" value="1"/>
</dbReference>
<evidence type="ECO:0000313" key="9">
    <source>
        <dbReference type="Proteomes" id="UP000606653"/>
    </source>
</evidence>
<dbReference type="Gene3D" id="3.30.70.270">
    <property type="match status" value="1"/>
</dbReference>
<dbReference type="InterPro" id="IPR033479">
    <property type="entry name" value="dCache_1"/>
</dbReference>
<dbReference type="InterPro" id="IPR029151">
    <property type="entry name" value="Sensor-like_sf"/>
</dbReference>
<protein>
    <submittedName>
        <fullName evidence="8">Cell signaling regulator</fullName>
    </submittedName>
</protein>
<dbReference type="CDD" id="cd01949">
    <property type="entry name" value="GGDEF"/>
    <property type="match status" value="1"/>
</dbReference>
<dbReference type="CDD" id="cd18773">
    <property type="entry name" value="PDC1_HK_sensor"/>
    <property type="match status" value="1"/>
</dbReference>
<keyword evidence="2" id="KW-1003">Cell membrane</keyword>
<dbReference type="NCBIfam" id="TIGR00254">
    <property type="entry name" value="GGDEF"/>
    <property type="match status" value="1"/>
</dbReference>
<proteinExistence type="predicted"/>
<dbReference type="PROSITE" id="PS50887">
    <property type="entry name" value="GGDEF"/>
    <property type="match status" value="1"/>
</dbReference>
<dbReference type="InterPro" id="IPR000160">
    <property type="entry name" value="GGDEF_dom"/>
</dbReference>
<evidence type="ECO:0000313" key="8">
    <source>
        <dbReference type="EMBL" id="GGN96371.1"/>
    </source>
</evidence>
<comment type="caution">
    <text evidence="8">The sequence shown here is derived from an EMBL/GenBank/DDBJ whole genome shotgun (WGS) entry which is preliminary data.</text>
</comment>
<dbReference type="Pfam" id="PF00990">
    <property type="entry name" value="GGDEF"/>
    <property type="match status" value="1"/>
</dbReference>
<evidence type="ECO:0000256" key="5">
    <source>
        <dbReference type="ARBA" id="ARBA00023136"/>
    </source>
</evidence>
<sequence length="527" mass="59563">MRKKSKKVRQGIKLSTVIGLLCIFILLSATTIGVVVGYNNDKKALEWQTLRLNEYHADELAYIADTTIFSMQKSLSEAAFYLADRDMTSETIQKSLIFFKNSNSFFNSVVIIDKNALLTYNAPVNLGLTGKTIHTPQLLKALSIQKPYIMSPYVGPSGRYLSTVTHPLYSLDGQYEGIIAGSIYLKEENRLRAILGTQNQKMDGSYFYVVDDQGHYLYHPNEKLIGKSIAAADPALLGLMKEKSGSRKVIERDGKPFLAGHASISQTGWHVIFQTPSENITAFAVQSTFNTSKYLIPSVLLSLVLVFLTANWLSKPLYILARYTENLANRKEQNVPLNVGSWNYESVMLQKAILLAEEKNRQTEEELMREVNHDSLTGLLNRRTLENLTEDWMRQHKKFSVVFLDIDHFKSINDEYGHQQGDEVLKKLGAILSEEVGAHDYCFRYGGEEFVLLLANAEKDEAFFIAERIRKKVKACRMPVPKQVTISLGITLYASEATPQELFHKADMALYRAKETGRNRIVISSLT</sequence>